<name>A0A926ES40_9FIRM</name>
<dbReference type="CDD" id="cd24068">
    <property type="entry name" value="ASKHA_NBD_ROK_FnNanK-like"/>
    <property type="match status" value="1"/>
</dbReference>
<dbReference type="RefSeq" id="WP_262430192.1">
    <property type="nucleotide sequence ID" value="NZ_JACRTG010000026.1"/>
</dbReference>
<dbReference type="Gene3D" id="3.30.420.40">
    <property type="match status" value="2"/>
</dbReference>
<gene>
    <name evidence="2" type="ORF">H8707_10970</name>
</gene>
<evidence type="ECO:0000313" key="2">
    <source>
        <dbReference type="EMBL" id="MBC8588738.1"/>
    </source>
</evidence>
<dbReference type="InterPro" id="IPR043129">
    <property type="entry name" value="ATPase_NBD"/>
</dbReference>
<keyword evidence="3" id="KW-1185">Reference proteome</keyword>
<evidence type="ECO:0000256" key="1">
    <source>
        <dbReference type="ARBA" id="ARBA00006479"/>
    </source>
</evidence>
<protein>
    <submittedName>
        <fullName evidence="2">ROK family protein</fullName>
    </submittedName>
</protein>
<dbReference type="Proteomes" id="UP000601171">
    <property type="component" value="Unassembled WGS sequence"/>
</dbReference>
<dbReference type="InterPro" id="IPR000600">
    <property type="entry name" value="ROK"/>
</dbReference>
<dbReference type="Pfam" id="PF00480">
    <property type="entry name" value="ROK"/>
    <property type="match status" value="1"/>
</dbReference>
<accession>A0A926ES40</accession>
<sequence length="299" mass="32804">MENTIGIDLGGTSIKGGVVNAHGEIIRKAERDTGKKVGKKEVLNRIKLVIKDLLGDDIIGIGLGSPGFIDSNEGKVLDIGGNIEDWAHTDIKGELSKEFPNLPIFVENDANVAGICEGWIGAGKGFRSFAMLTLGTGVGGCIYTEKEGIWNGNNFQGAELGHTILYPNGRECNCGQKGCVERYISGAAVERIYEEMTGKFKKGKYIFKDSLTNDVDRELVDKFTQDLAIYIVSLKNIFDPEGIIIGGGVINSREYWWEKMIKYYKEYINDDKGLKIVPAIYQNDAGIIGAAKIVFNHIK</sequence>
<dbReference type="PANTHER" id="PTHR18964">
    <property type="entry name" value="ROK (REPRESSOR, ORF, KINASE) FAMILY"/>
    <property type="match status" value="1"/>
</dbReference>
<dbReference type="EMBL" id="JACRTG010000026">
    <property type="protein sequence ID" value="MBC8588738.1"/>
    <property type="molecule type" value="Genomic_DNA"/>
</dbReference>
<comment type="caution">
    <text evidence="2">The sequence shown here is derived from an EMBL/GenBank/DDBJ whole genome shotgun (WGS) entry which is preliminary data.</text>
</comment>
<organism evidence="2 3">
    <name type="scientific">Paratissierella segnis</name>
    <dbReference type="NCBI Taxonomy" id="2763679"/>
    <lineage>
        <taxon>Bacteria</taxon>
        <taxon>Bacillati</taxon>
        <taxon>Bacillota</taxon>
        <taxon>Tissierellia</taxon>
        <taxon>Tissierellales</taxon>
        <taxon>Tissierellaceae</taxon>
        <taxon>Paratissierella</taxon>
    </lineage>
</organism>
<dbReference type="PANTHER" id="PTHR18964:SF149">
    <property type="entry name" value="BIFUNCTIONAL UDP-N-ACETYLGLUCOSAMINE 2-EPIMERASE_N-ACETYLMANNOSAMINE KINASE"/>
    <property type="match status" value="1"/>
</dbReference>
<proteinExistence type="inferred from homology"/>
<reference evidence="2" key="1">
    <citation type="submission" date="2020-08" db="EMBL/GenBank/DDBJ databases">
        <title>Genome public.</title>
        <authorList>
            <person name="Liu C."/>
            <person name="Sun Q."/>
        </authorList>
    </citation>
    <scope>NUCLEOTIDE SEQUENCE</scope>
    <source>
        <strain evidence="2">BX21</strain>
    </source>
</reference>
<comment type="similarity">
    <text evidence="1">Belongs to the ROK (NagC/XylR) family.</text>
</comment>
<dbReference type="AlphaFoldDB" id="A0A926ES40"/>
<dbReference type="SUPFAM" id="SSF53067">
    <property type="entry name" value="Actin-like ATPase domain"/>
    <property type="match status" value="1"/>
</dbReference>
<evidence type="ECO:0000313" key="3">
    <source>
        <dbReference type="Proteomes" id="UP000601171"/>
    </source>
</evidence>